<comment type="caution">
    <text evidence="2">The sequence shown here is derived from an EMBL/GenBank/DDBJ whole genome shotgun (WGS) entry which is preliminary data.</text>
</comment>
<proteinExistence type="predicted"/>
<dbReference type="PATRIC" id="fig|1079994.3.peg.780"/>
<feature type="transmembrane region" description="Helical" evidence="1">
    <location>
        <begin position="162"/>
        <end position="182"/>
    </location>
</feature>
<keyword evidence="1" id="KW-0472">Membrane</keyword>
<name>A0A147EQ43_9MICO</name>
<feature type="transmembrane region" description="Helical" evidence="1">
    <location>
        <begin position="73"/>
        <end position="98"/>
    </location>
</feature>
<keyword evidence="1" id="KW-0812">Transmembrane</keyword>
<keyword evidence="1" id="KW-1133">Transmembrane helix</keyword>
<evidence type="ECO:0000256" key="1">
    <source>
        <dbReference type="SAM" id="Phobius"/>
    </source>
</evidence>
<dbReference type="Proteomes" id="UP000070810">
    <property type="component" value="Unassembled WGS sequence"/>
</dbReference>
<organism evidence="2 3">
    <name type="scientific">Leucobacter chromiiresistens</name>
    <dbReference type="NCBI Taxonomy" id="1079994"/>
    <lineage>
        <taxon>Bacteria</taxon>
        <taxon>Bacillati</taxon>
        <taxon>Actinomycetota</taxon>
        <taxon>Actinomycetes</taxon>
        <taxon>Micrococcales</taxon>
        <taxon>Microbacteriaceae</taxon>
        <taxon>Leucobacter</taxon>
    </lineage>
</organism>
<dbReference type="AlphaFoldDB" id="A0A147EQ43"/>
<keyword evidence="3" id="KW-1185">Reference proteome</keyword>
<reference evidence="2 3" key="1">
    <citation type="journal article" date="2016" name="Front. Microbiol.">
        <title>Genomic Resource of Rice Seed Associated Bacteria.</title>
        <authorList>
            <person name="Midha S."/>
            <person name="Bansal K."/>
            <person name="Sharma S."/>
            <person name="Kumar N."/>
            <person name="Patil P.P."/>
            <person name="Chaudhry V."/>
            <person name="Patil P.B."/>
        </authorList>
    </citation>
    <scope>NUCLEOTIDE SEQUENCE [LARGE SCALE GENOMIC DNA]</scope>
    <source>
        <strain evidence="2 3">NS354</strain>
    </source>
</reference>
<dbReference type="EMBL" id="LDRK01000018">
    <property type="protein sequence ID" value="KTR86525.1"/>
    <property type="molecule type" value="Genomic_DNA"/>
</dbReference>
<evidence type="ECO:0008006" key="4">
    <source>
        <dbReference type="Google" id="ProtNLM"/>
    </source>
</evidence>
<feature type="transmembrane region" description="Helical" evidence="1">
    <location>
        <begin position="50"/>
        <end position="67"/>
    </location>
</feature>
<evidence type="ECO:0000313" key="2">
    <source>
        <dbReference type="EMBL" id="KTR86525.1"/>
    </source>
</evidence>
<evidence type="ECO:0000313" key="3">
    <source>
        <dbReference type="Proteomes" id="UP000070810"/>
    </source>
</evidence>
<protein>
    <recommendedName>
        <fullName evidence="4">PH domain-containing protein</fullName>
    </recommendedName>
</protein>
<accession>A0A147EQ43</accession>
<sequence>MEPPDTGGIARESCIARTSTSPNRATTLISFDGLPARVGLQADAYPSRRSNVVAAIVAVAVAVYSVREATSAQSAWALITFLIGTLLCCLVLMSSLAFPSAYRPGAVRMIIDTAPPRLSLHSPRALALEWSAFAATMLWAGAAVALVICALVQYGVMAALQHVPRSMLVALAAAVIALALMVRKVRQESEEPSGLHLTPQRIITAGEGTLRYVRWHDVAHATVAVHRLLGPHLVLLDGDGRRLGAVSVRYLGSDPMVTAALVRYFRDRPEERELLTDPERAIAQFHQHLARLEGE</sequence>
<feature type="transmembrane region" description="Helical" evidence="1">
    <location>
        <begin position="132"/>
        <end position="156"/>
    </location>
</feature>
<gene>
    <name evidence="2" type="ORF">NS354_03720</name>
</gene>